<dbReference type="PANTHER" id="PTHR32114">
    <property type="entry name" value="ABC TRANSPORTER ABCH.3"/>
    <property type="match status" value="1"/>
</dbReference>
<dbReference type="SUPFAM" id="SSF46579">
    <property type="entry name" value="Prefoldin"/>
    <property type="match status" value="1"/>
</dbReference>
<feature type="coiled-coil region" evidence="3">
    <location>
        <begin position="316"/>
        <end position="472"/>
    </location>
</feature>
<comment type="similarity">
    <text evidence="2">Belongs to the Sph1/Sph2 family.</text>
</comment>
<name>A0ABD5M4J5_9EURY</name>
<evidence type="ECO:0000256" key="1">
    <source>
        <dbReference type="ARBA" id="ARBA00023054"/>
    </source>
</evidence>
<dbReference type="AlphaFoldDB" id="A0ABD5M4J5"/>
<evidence type="ECO:0000256" key="2">
    <source>
        <dbReference type="ARBA" id="ARBA00049666"/>
    </source>
</evidence>
<protein>
    <submittedName>
        <fullName evidence="4">Archaea-specific SMC-related protein</fullName>
    </submittedName>
</protein>
<reference evidence="4 5" key="1">
    <citation type="submission" date="2024-06" db="EMBL/GenBank/DDBJ databases">
        <title>Halorubrum miltondacostae sp. nov., a potential PHA producer isolated from an inland solar saltern in Rio Maior, Portugal.</title>
        <authorList>
            <person name="Albuquerque L."/>
            <person name="Viver T."/>
            <person name="Barroso C."/>
            <person name="Claudino R."/>
            <person name="Galvan M."/>
            <person name="Simoes G."/>
            <person name="Lobo Da Cunha A."/>
            <person name="Egas C."/>
        </authorList>
    </citation>
    <scope>NUCLEOTIDE SEQUENCE [LARGE SCALE GENOMIC DNA]</scope>
    <source>
        <strain evidence="4 5">RMP-11</strain>
    </source>
</reference>
<dbReference type="NCBIfam" id="NF045487">
    <property type="entry name" value="ASRP"/>
    <property type="match status" value="1"/>
</dbReference>
<dbReference type="SUPFAM" id="SSF52540">
    <property type="entry name" value="P-loop containing nucleoside triphosphate hydrolases"/>
    <property type="match status" value="1"/>
</dbReference>
<keyword evidence="5" id="KW-1185">Reference proteome</keyword>
<dbReference type="Proteomes" id="UP001567572">
    <property type="component" value="Unassembled WGS sequence"/>
</dbReference>
<dbReference type="Gene3D" id="1.20.5.1160">
    <property type="entry name" value="Vasodilator-stimulated phosphoprotein"/>
    <property type="match status" value="1"/>
</dbReference>
<sequence>MRNLTIRNISGIRSGSTTIDDGLNVVQASNFRGKSSLVASLRTIIGATGQYDDHPLTEGTDQGEVTLSTDSEEFNVMLERTSQSIINRKGTPYLSDETDQICARLFACLDKNNPIRKAVRSGGDLTELLQAPLNIEDIDAQIAELKGKKNNIEQQISQAQQAGEQLPSVQETVTSLEAELKQLQERRADLTKEESNKDRIEELSNEISTKSSQLTNITQDISRIESEIELKTDQISQKEGEIADFDIPDEIDTSRDIDAMQEQVDTLNRQIDLIEDLYRANQNVIDADEVDIITDVDRSIAADEVKCWVCDQQTTRGKMEESISQLQSKIADLREEKEELQNKLEKIEARKQEVRRGRQRKERLQNDVQQLKADIDEKKGILQDKQERKEELEEEITALREELQAAEDEYNEELTDVKTEIRTTETKLQNKRENLKSLETQYKDLEDLQSQQEEIRSEITELRNQKKNTQQNLKDRFNTIISDIIEEFQPGFSSARLVLKTDQRGEVEAIDLKIARDIDNVGQRTSVNTLSEGEVELIGLVVALAGYHAFNVESKVPYILIDGISQLAAEHLRSVATYLDGMSEVLVTTAYPEAGNFDGHVIDPDEWDVVSDQPVTTS</sequence>
<accession>A0ABD5M4J5</accession>
<dbReference type="Gene3D" id="3.40.50.300">
    <property type="entry name" value="P-loop containing nucleotide triphosphate hydrolases"/>
    <property type="match status" value="2"/>
</dbReference>
<gene>
    <name evidence="4" type="ORF">ABNG04_15110</name>
</gene>
<organism evidence="4 5">
    <name type="scientific">Halorubrum miltondacostae</name>
    <dbReference type="NCBI Taxonomy" id="3076378"/>
    <lineage>
        <taxon>Archaea</taxon>
        <taxon>Methanobacteriati</taxon>
        <taxon>Methanobacteriota</taxon>
        <taxon>Stenosarchaea group</taxon>
        <taxon>Halobacteria</taxon>
        <taxon>Halobacteriales</taxon>
        <taxon>Haloferacaceae</taxon>
        <taxon>Halorubrum</taxon>
    </lineage>
</organism>
<dbReference type="PANTHER" id="PTHR32114:SF2">
    <property type="entry name" value="ABC TRANSPORTER ABCH.3"/>
    <property type="match status" value="1"/>
</dbReference>
<dbReference type="EMBL" id="JBEDNY010000006">
    <property type="protein sequence ID" value="MEZ3165176.1"/>
    <property type="molecule type" value="Genomic_DNA"/>
</dbReference>
<evidence type="ECO:0000313" key="4">
    <source>
        <dbReference type="EMBL" id="MEZ3165176.1"/>
    </source>
</evidence>
<dbReference type="RefSeq" id="WP_371163218.1">
    <property type="nucleotide sequence ID" value="NZ_JBEDNX010000003.1"/>
</dbReference>
<feature type="coiled-coil region" evidence="3">
    <location>
        <begin position="135"/>
        <end position="277"/>
    </location>
</feature>
<keyword evidence="1 3" id="KW-0175">Coiled coil</keyword>
<proteinExistence type="inferred from homology"/>
<dbReference type="InterPro" id="IPR027417">
    <property type="entry name" value="P-loop_NTPase"/>
</dbReference>
<comment type="caution">
    <text evidence="4">The sequence shown here is derived from an EMBL/GenBank/DDBJ whole genome shotgun (WGS) entry which is preliminary data.</text>
</comment>
<evidence type="ECO:0000313" key="5">
    <source>
        <dbReference type="Proteomes" id="UP001567572"/>
    </source>
</evidence>
<evidence type="ECO:0000256" key="3">
    <source>
        <dbReference type="SAM" id="Coils"/>
    </source>
</evidence>